<proteinExistence type="predicted"/>
<feature type="domain" description="Flavinylation-associated cytochrome" evidence="2">
    <location>
        <begin position="74"/>
        <end position="130"/>
    </location>
</feature>
<evidence type="ECO:0000259" key="2">
    <source>
        <dbReference type="Pfam" id="PF14358"/>
    </source>
</evidence>
<sequence length="232" mass="25806">MSKIFRLRLVLDLIAFSLLLFGFSYWWLGNLSHEIAGTAFFVLLIAHNTFNRRWYGAIGRQAPDPRGLVNVISTSVLLTAMVALLVTSILISTALSGIFSAYGGFTVRQIHTLAAYWALIAAAIHLGLRWPMLMGLARNLCGIKGQSGLRTALLRIAAAAISLQGIRSSSELALDEKLTMQMSLDWWNFEESVVGFFLHCLAIVGLYATLTYYTMKLVDYARTARRTPMPRQ</sequence>
<reference evidence="3" key="1">
    <citation type="submission" date="2006-06" db="EMBL/GenBank/DDBJ databases">
        <title>Complete sequence of chromosome of Chelativorans sp. BNC1.</title>
        <authorList>
            <consortium name="US DOE Joint Genome Institute"/>
            <person name="Copeland A."/>
            <person name="Lucas S."/>
            <person name="Lapidus A."/>
            <person name="Barry K."/>
            <person name="Detter J.C."/>
            <person name="Glavina del Rio T."/>
            <person name="Hammon N."/>
            <person name="Israni S."/>
            <person name="Dalin E."/>
            <person name="Tice H."/>
            <person name="Pitluck S."/>
            <person name="Chertkov O."/>
            <person name="Brettin T."/>
            <person name="Bruce D."/>
            <person name="Han C."/>
            <person name="Tapia R."/>
            <person name="Gilna P."/>
            <person name="Schmutz J."/>
            <person name="Larimer F."/>
            <person name="Land M."/>
            <person name="Hauser L."/>
            <person name="Kyrpides N."/>
            <person name="Mikhailova N."/>
            <person name="Richardson P."/>
        </authorList>
    </citation>
    <scope>NUCLEOTIDE SEQUENCE</scope>
    <source>
        <strain evidence="3">BNC1</strain>
    </source>
</reference>
<feature type="transmembrane region" description="Helical" evidence="1">
    <location>
        <begin position="9"/>
        <end position="28"/>
    </location>
</feature>
<accession>Q11BF1</accession>
<feature type="transmembrane region" description="Helical" evidence="1">
    <location>
        <begin position="114"/>
        <end position="131"/>
    </location>
</feature>
<name>Q11BF1_CHESB</name>
<dbReference type="STRING" id="266779.Meso_3907"/>
<keyword evidence="1" id="KW-1133">Transmembrane helix</keyword>
<organism evidence="3">
    <name type="scientific">Chelativorans sp. (strain BNC1)</name>
    <dbReference type="NCBI Taxonomy" id="266779"/>
    <lineage>
        <taxon>Bacteria</taxon>
        <taxon>Pseudomonadati</taxon>
        <taxon>Pseudomonadota</taxon>
        <taxon>Alphaproteobacteria</taxon>
        <taxon>Hyphomicrobiales</taxon>
        <taxon>Phyllobacteriaceae</taxon>
        <taxon>Chelativorans</taxon>
    </lineage>
</organism>
<evidence type="ECO:0000313" key="3">
    <source>
        <dbReference type="EMBL" id="ABG65274.1"/>
    </source>
</evidence>
<feature type="transmembrane region" description="Helical" evidence="1">
    <location>
        <begin position="194"/>
        <end position="215"/>
    </location>
</feature>
<dbReference type="KEGG" id="mes:Meso_3907"/>
<keyword evidence="1" id="KW-0472">Membrane</keyword>
<protein>
    <recommendedName>
        <fullName evidence="2">Flavinylation-associated cytochrome domain-containing protein</fullName>
    </recommendedName>
</protein>
<gene>
    <name evidence="3" type="ordered locus">Meso_3907</name>
</gene>
<dbReference type="AlphaFoldDB" id="Q11BF1"/>
<dbReference type="InterPro" id="IPR025517">
    <property type="entry name" value="DUF4405"/>
</dbReference>
<dbReference type="HOGENOM" id="CLU_076881_0_0_5"/>
<dbReference type="Pfam" id="PF14358">
    <property type="entry name" value="DUF4405"/>
    <property type="match status" value="1"/>
</dbReference>
<dbReference type="OrthoDB" id="9779183at2"/>
<dbReference type="eggNOG" id="ENOG502ZTJV">
    <property type="taxonomic scope" value="Bacteria"/>
</dbReference>
<dbReference type="EMBL" id="CP000390">
    <property type="protein sequence ID" value="ABG65274.1"/>
    <property type="molecule type" value="Genomic_DNA"/>
</dbReference>
<evidence type="ECO:0000256" key="1">
    <source>
        <dbReference type="SAM" id="Phobius"/>
    </source>
</evidence>
<keyword evidence="1" id="KW-0812">Transmembrane</keyword>
<feature type="transmembrane region" description="Helical" evidence="1">
    <location>
        <begin position="71"/>
        <end position="102"/>
    </location>
</feature>